<name>A0A2A2H447_METBR</name>
<feature type="binding site" evidence="8">
    <location>
        <position position="41"/>
    </location>
    <ligand>
        <name>Fe cation</name>
        <dbReference type="ChEBI" id="CHEBI:24875"/>
    </ligand>
</feature>
<organism evidence="10 11">
    <name type="scientific">Methanobacterium bryantii</name>
    <dbReference type="NCBI Taxonomy" id="2161"/>
    <lineage>
        <taxon>Archaea</taxon>
        <taxon>Methanobacteriati</taxon>
        <taxon>Methanobacteriota</taxon>
        <taxon>Methanomada group</taxon>
        <taxon>Methanobacteria</taxon>
        <taxon>Methanobacteriales</taxon>
        <taxon>Methanobacteriaceae</taxon>
        <taxon>Methanobacterium</taxon>
    </lineage>
</organism>
<evidence type="ECO:0000256" key="4">
    <source>
        <dbReference type="ARBA" id="ARBA00022723"/>
    </source>
</evidence>
<dbReference type="PANTHER" id="PTHR47627:SF1">
    <property type="entry name" value="RUBREDOXIN-1-RELATED"/>
    <property type="match status" value="1"/>
</dbReference>
<feature type="binding site" evidence="8">
    <location>
        <position position="38"/>
    </location>
    <ligand>
        <name>Fe cation</name>
        <dbReference type="ChEBI" id="CHEBI:24875"/>
    </ligand>
</feature>
<evidence type="ECO:0000313" key="10">
    <source>
        <dbReference type="EMBL" id="PAV04060.1"/>
    </source>
</evidence>
<dbReference type="EMBL" id="LMVM01000033">
    <property type="protein sequence ID" value="PAV04060.1"/>
    <property type="molecule type" value="Genomic_DNA"/>
</dbReference>
<evidence type="ECO:0000256" key="3">
    <source>
        <dbReference type="ARBA" id="ARBA00022448"/>
    </source>
</evidence>
<comment type="similarity">
    <text evidence="2 7">Belongs to the rubredoxin family.</text>
</comment>
<keyword evidence="3 7" id="KW-0813">Transport</keyword>
<proteinExistence type="inferred from homology"/>
<dbReference type="Gene3D" id="2.20.28.10">
    <property type="match status" value="1"/>
</dbReference>
<gene>
    <name evidence="10" type="ORF">ASJ80_03335</name>
</gene>
<dbReference type="PIRSF" id="PIRSF000071">
    <property type="entry name" value="Rubredoxin"/>
    <property type="match status" value="1"/>
</dbReference>
<dbReference type="PANTHER" id="PTHR47627">
    <property type="entry name" value="RUBREDOXIN"/>
    <property type="match status" value="1"/>
</dbReference>
<keyword evidence="4 7" id="KW-0479">Metal-binding</keyword>
<evidence type="ECO:0000313" key="11">
    <source>
        <dbReference type="Proteomes" id="UP000217784"/>
    </source>
</evidence>
<keyword evidence="6 7" id="KW-0408">Iron</keyword>
<dbReference type="InterPro" id="IPR018527">
    <property type="entry name" value="Rubredoxin_Fe_BS"/>
</dbReference>
<reference evidence="10 11" key="1">
    <citation type="journal article" date="2017" name="BMC Genomics">
        <title>Genomic analysis of methanogenic archaea reveals a shift towards energy conservation.</title>
        <authorList>
            <person name="Gilmore S.P."/>
            <person name="Henske J.K."/>
            <person name="Sexton J.A."/>
            <person name="Solomon K.V."/>
            <person name="Seppala S."/>
            <person name="Yoo J.I."/>
            <person name="Huyett L.M."/>
            <person name="Pressman A."/>
            <person name="Cogan J.Z."/>
            <person name="Kivenson V."/>
            <person name="Peng X."/>
            <person name="Tan Y."/>
            <person name="Valentine D.L."/>
            <person name="O'Malley M.A."/>
        </authorList>
    </citation>
    <scope>NUCLEOTIDE SEQUENCE [LARGE SCALE GENOMIC DNA]</scope>
    <source>
        <strain evidence="10 11">M.o.H.</strain>
    </source>
</reference>
<keyword evidence="11" id="KW-1185">Reference proteome</keyword>
<dbReference type="GO" id="GO:0005506">
    <property type="term" value="F:iron ion binding"/>
    <property type="evidence" value="ECO:0007669"/>
    <property type="project" value="InterPro"/>
</dbReference>
<sequence length="52" mass="5982">MRYRCKVCGYIYDPEVGEPRTGTPPGTAFDNLPELWRCPKCGAGKIRFMMIR</sequence>
<evidence type="ECO:0000259" key="9">
    <source>
        <dbReference type="PROSITE" id="PS50903"/>
    </source>
</evidence>
<keyword evidence="5 7" id="KW-0249">Electron transport</keyword>
<evidence type="ECO:0000256" key="6">
    <source>
        <dbReference type="ARBA" id="ARBA00023004"/>
    </source>
</evidence>
<dbReference type="Proteomes" id="UP000217784">
    <property type="component" value="Unassembled WGS sequence"/>
</dbReference>
<dbReference type="InterPro" id="IPR050526">
    <property type="entry name" value="Rubredoxin_ET"/>
</dbReference>
<evidence type="ECO:0000256" key="1">
    <source>
        <dbReference type="ARBA" id="ARBA00002360"/>
    </source>
</evidence>
<evidence type="ECO:0000256" key="5">
    <source>
        <dbReference type="ARBA" id="ARBA00022982"/>
    </source>
</evidence>
<dbReference type="FunFam" id="2.20.28.10:FF:000001">
    <property type="entry name" value="Rubredoxin"/>
    <property type="match status" value="1"/>
</dbReference>
<dbReference type="OrthoDB" id="371635at2157"/>
<comment type="function">
    <text evidence="1 7">Rubredoxin is a small nonheme, iron protein lacking acid-labile sulfide. Its single Fe, chelated to 4 Cys, functions as an electron acceptor and may also stabilize the conformation of the molecule.</text>
</comment>
<dbReference type="CDD" id="cd00730">
    <property type="entry name" value="rubredoxin"/>
    <property type="match status" value="1"/>
</dbReference>
<dbReference type="InterPro" id="IPR024935">
    <property type="entry name" value="Rubredoxin_dom"/>
</dbReference>
<dbReference type="SUPFAM" id="SSF57802">
    <property type="entry name" value="Rubredoxin-like"/>
    <property type="match status" value="1"/>
</dbReference>
<accession>A0A2A2H447</accession>
<dbReference type="Pfam" id="PF00301">
    <property type="entry name" value="Rubredoxin"/>
    <property type="match status" value="1"/>
</dbReference>
<dbReference type="GO" id="GO:0009055">
    <property type="term" value="F:electron transfer activity"/>
    <property type="evidence" value="ECO:0007669"/>
    <property type="project" value="InterPro"/>
</dbReference>
<dbReference type="InterPro" id="IPR024922">
    <property type="entry name" value="Rubredoxin"/>
</dbReference>
<dbReference type="PRINTS" id="PR00163">
    <property type="entry name" value="RUBREDOXIN"/>
</dbReference>
<evidence type="ECO:0000256" key="8">
    <source>
        <dbReference type="PIRSR" id="PIRSR000071-1"/>
    </source>
</evidence>
<evidence type="ECO:0000256" key="7">
    <source>
        <dbReference type="PIRNR" id="PIRNR000071"/>
    </source>
</evidence>
<protein>
    <recommendedName>
        <fullName evidence="7">Rubredoxin</fullName>
    </recommendedName>
</protein>
<dbReference type="PROSITE" id="PS50903">
    <property type="entry name" value="RUBREDOXIN_LIKE"/>
    <property type="match status" value="1"/>
</dbReference>
<comment type="cofactor">
    <cofactor evidence="7 8">
        <name>Fe(3+)</name>
        <dbReference type="ChEBI" id="CHEBI:29034"/>
    </cofactor>
    <text evidence="7 8">Binds 1 Fe(3+) ion per subunit.</text>
</comment>
<feature type="binding site" evidence="8">
    <location>
        <position position="8"/>
    </location>
    <ligand>
        <name>Fe cation</name>
        <dbReference type="ChEBI" id="CHEBI:24875"/>
    </ligand>
</feature>
<feature type="binding site" evidence="8">
    <location>
        <position position="5"/>
    </location>
    <ligand>
        <name>Fe cation</name>
        <dbReference type="ChEBI" id="CHEBI:24875"/>
    </ligand>
</feature>
<dbReference type="GO" id="GO:0043448">
    <property type="term" value="P:alkane catabolic process"/>
    <property type="evidence" value="ECO:0007669"/>
    <property type="project" value="TreeGrafter"/>
</dbReference>
<feature type="domain" description="Rubredoxin-like" evidence="9">
    <location>
        <begin position="2"/>
        <end position="51"/>
    </location>
</feature>
<dbReference type="PROSITE" id="PS00202">
    <property type="entry name" value="RUBREDOXIN"/>
    <property type="match status" value="1"/>
</dbReference>
<dbReference type="AlphaFoldDB" id="A0A2A2H447"/>
<dbReference type="InterPro" id="IPR024934">
    <property type="entry name" value="Rubredoxin-like_dom"/>
</dbReference>
<comment type="caution">
    <text evidence="10">The sequence shown here is derived from an EMBL/GenBank/DDBJ whole genome shotgun (WGS) entry which is preliminary data.</text>
</comment>
<dbReference type="RefSeq" id="WP_069583755.1">
    <property type="nucleotide sequence ID" value="NZ_LMVM01000033.1"/>
</dbReference>
<evidence type="ECO:0000256" key="2">
    <source>
        <dbReference type="ARBA" id="ARBA00005337"/>
    </source>
</evidence>